<dbReference type="GO" id="GO:0003677">
    <property type="term" value="F:DNA binding"/>
    <property type="evidence" value="ECO:0007669"/>
    <property type="project" value="InterPro"/>
</dbReference>
<dbReference type="Proteomes" id="UP000268007">
    <property type="component" value="Unassembled WGS sequence"/>
</dbReference>
<dbReference type="SUPFAM" id="SSF88659">
    <property type="entry name" value="Sigma3 and sigma4 domains of RNA polymerase sigma factors"/>
    <property type="match status" value="1"/>
</dbReference>
<dbReference type="InterPro" id="IPR007627">
    <property type="entry name" value="RNA_pol_sigma70_r2"/>
</dbReference>
<dbReference type="Pfam" id="PF04542">
    <property type="entry name" value="Sigma70_r2"/>
    <property type="match status" value="1"/>
</dbReference>
<dbReference type="PANTHER" id="PTHR43133">
    <property type="entry name" value="RNA POLYMERASE ECF-TYPE SIGMA FACTO"/>
    <property type="match status" value="1"/>
</dbReference>
<dbReference type="NCBIfam" id="TIGR02937">
    <property type="entry name" value="sigma70-ECF"/>
    <property type="match status" value="1"/>
</dbReference>
<dbReference type="Gene3D" id="1.10.1740.10">
    <property type="match status" value="1"/>
</dbReference>
<evidence type="ECO:0000313" key="7">
    <source>
        <dbReference type="EMBL" id="RKR80319.1"/>
    </source>
</evidence>
<reference evidence="7 8" key="1">
    <citation type="submission" date="2018-10" db="EMBL/GenBank/DDBJ databases">
        <title>Genomic Encyclopedia of Archaeal and Bacterial Type Strains, Phase II (KMG-II): from individual species to whole genera.</title>
        <authorList>
            <person name="Goeker M."/>
        </authorList>
    </citation>
    <scope>NUCLEOTIDE SEQUENCE [LARGE SCALE GENOMIC DNA]</scope>
    <source>
        <strain evidence="7 8">DSM 18602</strain>
    </source>
</reference>
<dbReference type="GO" id="GO:0016987">
    <property type="term" value="F:sigma factor activity"/>
    <property type="evidence" value="ECO:0007669"/>
    <property type="project" value="UniProtKB-KW"/>
</dbReference>
<protein>
    <submittedName>
        <fullName evidence="7">RNA polymerase sigma-70 factor (ECF subfamily)</fullName>
    </submittedName>
</protein>
<keyword evidence="4" id="KW-0804">Transcription</keyword>
<evidence type="ECO:0000256" key="4">
    <source>
        <dbReference type="ARBA" id="ARBA00023163"/>
    </source>
</evidence>
<dbReference type="PANTHER" id="PTHR43133:SF46">
    <property type="entry name" value="RNA POLYMERASE SIGMA-70 FACTOR ECF SUBFAMILY"/>
    <property type="match status" value="1"/>
</dbReference>
<feature type="domain" description="RNA polymerase sigma factor 70 region 4 type 2" evidence="6">
    <location>
        <begin position="129"/>
        <end position="179"/>
    </location>
</feature>
<evidence type="ECO:0000256" key="1">
    <source>
        <dbReference type="ARBA" id="ARBA00010641"/>
    </source>
</evidence>
<comment type="caution">
    <text evidence="7">The sequence shown here is derived from an EMBL/GenBank/DDBJ whole genome shotgun (WGS) entry which is preliminary data.</text>
</comment>
<evidence type="ECO:0000256" key="3">
    <source>
        <dbReference type="ARBA" id="ARBA00023082"/>
    </source>
</evidence>
<sequence length="195" mass="22877">MPHINVTDSELFEAIKLNNQKAFNQLFERHWFKVYSVAYRYVKNEEDALEIAHDIFLNIWNKRQQLSINSFKSYVITAAGYHGIRKRQTTAKLAVQYVEDYDNLQHEALSSSQNQGECNIDEKEINETVETLLNNLPRRCREIYHMSRKENLSITEIAEKLGISKRTVENQLTTALKHLRTALKYYIILIVIASR</sequence>
<dbReference type="Gene3D" id="1.10.10.10">
    <property type="entry name" value="Winged helix-like DNA-binding domain superfamily/Winged helix DNA-binding domain"/>
    <property type="match status" value="1"/>
</dbReference>
<dbReference type="InterPro" id="IPR013249">
    <property type="entry name" value="RNA_pol_sigma70_r4_t2"/>
</dbReference>
<evidence type="ECO:0000256" key="2">
    <source>
        <dbReference type="ARBA" id="ARBA00023015"/>
    </source>
</evidence>
<dbReference type="Pfam" id="PF08281">
    <property type="entry name" value="Sigma70_r4_2"/>
    <property type="match status" value="1"/>
</dbReference>
<keyword evidence="8" id="KW-1185">Reference proteome</keyword>
<gene>
    <name evidence="7" type="ORF">BDD43_0416</name>
</gene>
<dbReference type="InterPro" id="IPR039425">
    <property type="entry name" value="RNA_pol_sigma-70-like"/>
</dbReference>
<accession>A0A495IWS3</accession>
<dbReference type="RefSeq" id="WP_121196061.1">
    <property type="nucleotide sequence ID" value="NZ_RBKU01000001.1"/>
</dbReference>
<comment type="similarity">
    <text evidence="1">Belongs to the sigma-70 factor family. ECF subfamily.</text>
</comment>
<dbReference type="AlphaFoldDB" id="A0A495IWS3"/>
<dbReference type="SUPFAM" id="SSF88946">
    <property type="entry name" value="Sigma2 domain of RNA polymerase sigma factors"/>
    <property type="match status" value="1"/>
</dbReference>
<name>A0A495IWS3_9SPHI</name>
<keyword evidence="3" id="KW-0731">Sigma factor</keyword>
<dbReference type="InterPro" id="IPR014327">
    <property type="entry name" value="RNA_pol_sigma70_bacteroid"/>
</dbReference>
<keyword evidence="2" id="KW-0805">Transcription regulation</keyword>
<dbReference type="InterPro" id="IPR014284">
    <property type="entry name" value="RNA_pol_sigma-70_dom"/>
</dbReference>
<evidence type="ECO:0000259" key="5">
    <source>
        <dbReference type="Pfam" id="PF04542"/>
    </source>
</evidence>
<dbReference type="NCBIfam" id="TIGR02985">
    <property type="entry name" value="Sig70_bacteroi1"/>
    <property type="match status" value="1"/>
</dbReference>
<proteinExistence type="inferred from homology"/>
<evidence type="ECO:0000259" key="6">
    <source>
        <dbReference type="Pfam" id="PF08281"/>
    </source>
</evidence>
<dbReference type="CDD" id="cd06171">
    <property type="entry name" value="Sigma70_r4"/>
    <property type="match status" value="1"/>
</dbReference>
<feature type="domain" description="RNA polymerase sigma-70 region 2" evidence="5">
    <location>
        <begin position="26"/>
        <end position="79"/>
    </location>
</feature>
<organism evidence="7 8">
    <name type="scientific">Mucilaginibacter gracilis</name>
    <dbReference type="NCBI Taxonomy" id="423350"/>
    <lineage>
        <taxon>Bacteria</taxon>
        <taxon>Pseudomonadati</taxon>
        <taxon>Bacteroidota</taxon>
        <taxon>Sphingobacteriia</taxon>
        <taxon>Sphingobacteriales</taxon>
        <taxon>Sphingobacteriaceae</taxon>
        <taxon>Mucilaginibacter</taxon>
    </lineage>
</organism>
<dbReference type="GO" id="GO:0006352">
    <property type="term" value="P:DNA-templated transcription initiation"/>
    <property type="evidence" value="ECO:0007669"/>
    <property type="project" value="InterPro"/>
</dbReference>
<dbReference type="InterPro" id="IPR013324">
    <property type="entry name" value="RNA_pol_sigma_r3/r4-like"/>
</dbReference>
<dbReference type="EMBL" id="RBKU01000001">
    <property type="protein sequence ID" value="RKR80319.1"/>
    <property type="molecule type" value="Genomic_DNA"/>
</dbReference>
<evidence type="ECO:0000313" key="8">
    <source>
        <dbReference type="Proteomes" id="UP000268007"/>
    </source>
</evidence>
<dbReference type="OrthoDB" id="665981at2"/>
<dbReference type="InterPro" id="IPR013325">
    <property type="entry name" value="RNA_pol_sigma_r2"/>
</dbReference>
<dbReference type="InterPro" id="IPR036388">
    <property type="entry name" value="WH-like_DNA-bd_sf"/>
</dbReference>